<protein>
    <submittedName>
        <fullName evidence="1">Uncharacterized protein</fullName>
    </submittedName>
</protein>
<accession>A0A197K1K5</accession>
<dbReference type="PANTHER" id="PTHR35706:SF1">
    <property type="entry name" value="EMBRYOGENESIS-LIKE PROTEIN"/>
    <property type="match status" value="1"/>
</dbReference>
<evidence type="ECO:0000313" key="2">
    <source>
        <dbReference type="Proteomes" id="UP000078512"/>
    </source>
</evidence>
<reference evidence="1 2" key="1">
    <citation type="submission" date="2016-05" db="EMBL/GenBank/DDBJ databases">
        <title>Genome sequencing reveals origins of a unique bacterial endosymbiosis in the earliest lineages of terrestrial Fungi.</title>
        <authorList>
            <consortium name="DOE Joint Genome Institute"/>
            <person name="Uehling J."/>
            <person name="Gryganskyi A."/>
            <person name="Hameed K."/>
            <person name="Tschaplinski T."/>
            <person name="Misztal P."/>
            <person name="Wu S."/>
            <person name="Desiro A."/>
            <person name="Vande Pol N."/>
            <person name="Du Z.-Y."/>
            <person name="Zienkiewicz A."/>
            <person name="Zienkiewicz K."/>
            <person name="Morin E."/>
            <person name="Tisserant E."/>
            <person name="Splivallo R."/>
            <person name="Hainaut M."/>
            <person name="Henrissat B."/>
            <person name="Ohm R."/>
            <person name="Kuo A."/>
            <person name="Yan J."/>
            <person name="Lipzen A."/>
            <person name="Nolan M."/>
            <person name="Labutti K."/>
            <person name="Barry K."/>
            <person name="Goldstein A."/>
            <person name="Labbe J."/>
            <person name="Schadt C."/>
            <person name="Tuskan G."/>
            <person name="Grigoriev I."/>
            <person name="Martin F."/>
            <person name="Vilgalys R."/>
            <person name="Bonito G."/>
        </authorList>
    </citation>
    <scope>NUCLEOTIDE SEQUENCE [LARGE SCALE GENOMIC DNA]</scope>
    <source>
        <strain evidence="1 2">AG-77</strain>
    </source>
</reference>
<dbReference type="InterPro" id="IPR053325">
    <property type="entry name" value="H3-Acetyl_Activator"/>
</dbReference>
<name>A0A197K1K5_9FUNG</name>
<dbReference type="PANTHER" id="PTHR35706">
    <property type="entry name" value="F14O23.11 PROTEIN"/>
    <property type="match status" value="1"/>
</dbReference>
<sequence length="168" mass="18872">MQAVRGFITKTTIIRSAPLSRLGATTVNRMASTLHRQQQQQTGILASLYNNSNRAVIAQQYQSRTFVSPSRILFAADSADVDKGVQNITDLFMVARDELEYAEEARGSVYYNDDKETARQAVQETLDAYDVLLKDLNDAQKLDVQRKIGLKIMELKSQLDALNAEELE</sequence>
<organism evidence="1 2">
    <name type="scientific">Linnemannia elongata AG-77</name>
    <dbReference type="NCBI Taxonomy" id="1314771"/>
    <lineage>
        <taxon>Eukaryota</taxon>
        <taxon>Fungi</taxon>
        <taxon>Fungi incertae sedis</taxon>
        <taxon>Mucoromycota</taxon>
        <taxon>Mortierellomycotina</taxon>
        <taxon>Mortierellomycetes</taxon>
        <taxon>Mortierellales</taxon>
        <taxon>Mortierellaceae</taxon>
        <taxon>Linnemannia</taxon>
    </lineage>
</organism>
<gene>
    <name evidence="1" type="ORF">K457DRAFT_124364</name>
</gene>
<dbReference type="OrthoDB" id="273230at2759"/>
<dbReference type="Proteomes" id="UP000078512">
    <property type="component" value="Unassembled WGS sequence"/>
</dbReference>
<proteinExistence type="predicted"/>
<dbReference type="EMBL" id="KV442030">
    <property type="protein sequence ID" value="OAQ31370.1"/>
    <property type="molecule type" value="Genomic_DNA"/>
</dbReference>
<dbReference type="AlphaFoldDB" id="A0A197K1K5"/>
<keyword evidence="2" id="KW-1185">Reference proteome</keyword>
<evidence type="ECO:0000313" key="1">
    <source>
        <dbReference type="EMBL" id="OAQ31370.1"/>
    </source>
</evidence>